<evidence type="ECO:0000313" key="2">
    <source>
        <dbReference type="EMBL" id="PKI63175.1"/>
    </source>
</evidence>
<dbReference type="AlphaFoldDB" id="A0A2I0K3P6"/>
<dbReference type="Proteomes" id="UP000233551">
    <property type="component" value="Unassembled WGS sequence"/>
</dbReference>
<organism evidence="2 3">
    <name type="scientific">Punica granatum</name>
    <name type="common">Pomegranate</name>
    <dbReference type="NCBI Taxonomy" id="22663"/>
    <lineage>
        <taxon>Eukaryota</taxon>
        <taxon>Viridiplantae</taxon>
        <taxon>Streptophyta</taxon>
        <taxon>Embryophyta</taxon>
        <taxon>Tracheophyta</taxon>
        <taxon>Spermatophyta</taxon>
        <taxon>Magnoliopsida</taxon>
        <taxon>eudicotyledons</taxon>
        <taxon>Gunneridae</taxon>
        <taxon>Pentapetalae</taxon>
        <taxon>rosids</taxon>
        <taxon>malvids</taxon>
        <taxon>Myrtales</taxon>
        <taxon>Lythraceae</taxon>
        <taxon>Punica</taxon>
    </lineage>
</organism>
<keyword evidence="3" id="KW-1185">Reference proteome</keyword>
<proteinExistence type="predicted"/>
<reference evidence="2 3" key="1">
    <citation type="submission" date="2017-11" db="EMBL/GenBank/DDBJ databases">
        <title>De-novo sequencing of pomegranate (Punica granatum L.) genome.</title>
        <authorList>
            <person name="Akparov Z."/>
            <person name="Amiraslanov A."/>
            <person name="Hajiyeva S."/>
            <person name="Abbasov M."/>
            <person name="Kaur K."/>
            <person name="Hamwieh A."/>
            <person name="Solovyev V."/>
            <person name="Salamov A."/>
            <person name="Braich B."/>
            <person name="Kosarev P."/>
            <person name="Mahmoud A."/>
            <person name="Hajiyev E."/>
            <person name="Babayeva S."/>
            <person name="Izzatullayeva V."/>
            <person name="Mammadov A."/>
            <person name="Mammadov A."/>
            <person name="Sharifova S."/>
            <person name="Ojaghi J."/>
            <person name="Eynullazada K."/>
            <person name="Bayramov B."/>
            <person name="Abdulazimova A."/>
            <person name="Shahmuradov I."/>
        </authorList>
    </citation>
    <scope>NUCLEOTIDE SEQUENCE [LARGE SCALE GENOMIC DNA]</scope>
    <source>
        <strain evidence="3">cv. AG2017</strain>
        <tissue evidence="2">Leaf</tissue>
    </source>
</reference>
<evidence type="ECO:0000256" key="1">
    <source>
        <dbReference type="SAM" id="MobiDB-lite"/>
    </source>
</evidence>
<protein>
    <submittedName>
        <fullName evidence="2">Uncharacterized protein</fullName>
    </submittedName>
</protein>
<name>A0A2I0K3P6_PUNGR</name>
<sequence length="83" mass="9135">MARGACRGGPTSRVKWFGSTLSRVKYQYGPGVLGPKLKPMRRSFWGMQVEIGGSDCEQRSEGRLGGRATVHADSRRGLIKPKK</sequence>
<comment type="caution">
    <text evidence="2">The sequence shown here is derived from an EMBL/GenBank/DDBJ whole genome shotgun (WGS) entry which is preliminary data.</text>
</comment>
<accession>A0A2I0K3P6</accession>
<feature type="region of interest" description="Disordered" evidence="1">
    <location>
        <begin position="56"/>
        <end position="83"/>
    </location>
</feature>
<evidence type="ECO:0000313" key="3">
    <source>
        <dbReference type="Proteomes" id="UP000233551"/>
    </source>
</evidence>
<feature type="compositionally biased region" description="Basic and acidic residues" evidence="1">
    <location>
        <begin position="56"/>
        <end position="76"/>
    </location>
</feature>
<dbReference type="EMBL" id="PGOL01000900">
    <property type="protein sequence ID" value="PKI63175.1"/>
    <property type="molecule type" value="Genomic_DNA"/>
</dbReference>
<gene>
    <name evidence="2" type="ORF">CRG98_016360</name>
</gene>